<dbReference type="OrthoDB" id="7928291at2"/>
<dbReference type="Proteomes" id="UP000059074">
    <property type="component" value="Unassembled WGS sequence"/>
</dbReference>
<dbReference type="AlphaFoldDB" id="A0A109BLI4"/>
<feature type="region of interest" description="Disordered" evidence="1">
    <location>
        <begin position="1"/>
        <end position="68"/>
    </location>
</feature>
<protein>
    <submittedName>
        <fullName evidence="2">Uncharacterized protein</fullName>
    </submittedName>
</protein>
<name>A0A109BLI4_HYPSL</name>
<sequence>MTANKNGPGKQPAGSASQQGNRPHATLDLKAQDVTPPETAKDKDAPKDAAAASAKPGETAATGKTEASAAAASAATSASGTAAKTDATSAAKAAKTGDALKTSATAGNGAKEAPAQRTRRGGIGSFISHIAAGVAGGAIALFAGDQIANHLGVDLNRQQSQALSALEQRLGAVETSQAQNAVNPELATRIAAAEAKLGQVEQLNANIEGVTRKQADLSTAVGNISDKVLTQGSDSDAGKRIAKLEDQLALMSTAAANDPNAGQLPQLAALTGKLADLEATLGNQLDALRKNLTQQIDTRLTAAAEVAEAARSGTQRIDRELSTIKAENAEIVTGVSSLKSEDDRVAAAIRSTQEEIKRLKTEIDTRLTDFAKSDEVSTAVNPITSRLAALHKDVQTVLQSEGARKSTAERIVLSLELANLKRAIYSGNSFAPELEETSKIAGNIVDLSPLKPFALDGVDTTAELRDAFKPVAYKIIDAEDHNAEASIVDRLLAGAKSVVRVRRTDHAPEDKSIEAIVARMEAALEEDRLADVLKEAKTLPAPAQDAAADFLKKVEARNTVEHALASVETQLKSSLAAAPAPADDNTAQ</sequence>
<dbReference type="STRING" id="121290.APY04_0651"/>
<dbReference type="PATRIC" id="fig|121290.4.peg.1123"/>
<dbReference type="RefSeq" id="WP_068459599.1">
    <property type="nucleotide sequence ID" value="NZ_LMTR01000027.1"/>
</dbReference>
<keyword evidence="3" id="KW-1185">Reference proteome</keyword>
<feature type="compositionally biased region" description="Low complexity" evidence="1">
    <location>
        <begin position="48"/>
        <end position="68"/>
    </location>
</feature>
<dbReference type="EMBL" id="LMTR01000027">
    <property type="protein sequence ID" value="KWT70989.1"/>
    <property type="molecule type" value="Genomic_DNA"/>
</dbReference>
<evidence type="ECO:0000313" key="2">
    <source>
        <dbReference type="EMBL" id="KWT70989.1"/>
    </source>
</evidence>
<accession>A0A109BLI4</accession>
<organism evidence="2 3">
    <name type="scientific">Hyphomicrobium sulfonivorans</name>
    <dbReference type="NCBI Taxonomy" id="121290"/>
    <lineage>
        <taxon>Bacteria</taxon>
        <taxon>Pseudomonadati</taxon>
        <taxon>Pseudomonadota</taxon>
        <taxon>Alphaproteobacteria</taxon>
        <taxon>Hyphomicrobiales</taxon>
        <taxon>Hyphomicrobiaceae</taxon>
        <taxon>Hyphomicrobium</taxon>
    </lineage>
</organism>
<comment type="caution">
    <text evidence="2">The sequence shown here is derived from an EMBL/GenBank/DDBJ whole genome shotgun (WGS) entry which is preliminary data.</text>
</comment>
<evidence type="ECO:0000313" key="3">
    <source>
        <dbReference type="Proteomes" id="UP000059074"/>
    </source>
</evidence>
<proteinExistence type="predicted"/>
<reference evidence="2 3" key="1">
    <citation type="submission" date="2015-10" db="EMBL/GenBank/DDBJ databases">
        <title>Transcriptomic analysis of a linuron degrading triple-species bacterial consortium.</title>
        <authorList>
            <person name="Albers P."/>
        </authorList>
    </citation>
    <scope>NUCLEOTIDE SEQUENCE [LARGE SCALE GENOMIC DNA]</scope>
    <source>
        <strain evidence="2 3">WDL6</strain>
    </source>
</reference>
<gene>
    <name evidence="2" type="ORF">APY04_0651</name>
</gene>
<evidence type="ECO:0000256" key="1">
    <source>
        <dbReference type="SAM" id="MobiDB-lite"/>
    </source>
</evidence>